<gene>
    <name evidence="1" type="ORF">ACFO4N_08850</name>
</gene>
<evidence type="ECO:0000313" key="1">
    <source>
        <dbReference type="EMBL" id="MFC4618845.1"/>
    </source>
</evidence>
<sequence>MNLMKRGDMIVDKYGNYYYVIDQKGETLRLINALLDLSLRRKLDAPYIDMHQGERVGDHALELLKGHVDMIANRKSRFRFIPIEELEADYELIFVSIYDL</sequence>
<comment type="caution">
    <text evidence="1">The sequence shown here is derived from an EMBL/GenBank/DDBJ whole genome shotgun (WGS) entry which is preliminary data.</text>
</comment>
<accession>A0ABV9GQC0</accession>
<proteinExistence type="predicted"/>
<dbReference type="RefSeq" id="WP_376845946.1">
    <property type="nucleotide sequence ID" value="NZ_JBHSFW010000003.1"/>
</dbReference>
<evidence type="ECO:0000313" key="2">
    <source>
        <dbReference type="Proteomes" id="UP001596022"/>
    </source>
</evidence>
<dbReference type="EMBL" id="JBHSFW010000003">
    <property type="protein sequence ID" value="MFC4618845.1"/>
    <property type="molecule type" value="Genomic_DNA"/>
</dbReference>
<keyword evidence="2" id="KW-1185">Reference proteome</keyword>
<dbReference type="Proteomes" id="UP001596022">
    <property type="component" value="Unassembled WGS sequence"/>
</dbReference>
<organism evidence="1 2">
    <name type="scientific">Camelliibacillus cellulosilyticus</name>
    <dbReference type="NCBI Taxonomy" id="2174486"/>
    <lineage>
        <taxon>Bacteria</taxon>
        <taxon>Bacillati</taxon>
        <taxon>Bacillota</taxon>
        <taxon>Bacilli</taxon>
        <taxon>Bacillales</taxon>
        <taxon>Sporolactobacillaceae</taxon>
        <taxon>Camelliibacillus</taxon>
    </lineage>
</organism>
<name>A0ABV9GQC0_9BACL</name>
<reference evidence="2" key="1">
    <citation type="journal article" date="2019" name="Int. J. Syst. Evol. Microbiol.">
        <title>The Global Catalogue of Microorganisms (GCM) 10K type strain sequencing project: providing services to taxonomists for standard genome sequencing and annotation.</title>
        <authorList>
            <consortium name="The Broad Institute Genomics Platform"/>
            <consortium name="The Broad Institute Genome Sequencing Center for Infectious Disease"/>
            <person name="Wu L."/>
            <person name="Ma J."/>
        </authorList>
    </citation>
    <scope>NUCLEOTIDE SEQUENCE [LARGE SCALE GENOMIC DNA]</scope>
    <source>
        <strain evidence="2">CGMCC 1.16306</strain>
    </source>
</reference>
<protein>
    <submittedName>
        <fullName evidence="1">Uncharacterized protein</fullName>
    </submittedName>
</protein>